<dbReference type="Pfam" id="PF12680">
    <property type="entry name" value="SnoaL_2"/>
    <property type="match status" value="1"/>
</dbReference>
<dbReference type="SUPFAM" id="SSF54427">
    <property type="entry name" value="NTF2-like"/>
    <property type="match status" value="1"/>
</dbReference>
<keyword evidence="3" id="KW-1185">Reference proteome</keyword>
<name>A0ABW3AWB9_9SPHI</name>
<reference evidence="3" key="1">
    <citation type="journal article" date="2019" name="Int. J. Syst. Evol. Microbiol.">
        <title>The Global Catalogue of Microorganisms (GCM) 10K type strain sequencing project: providing services to taxonomists for standard genome sequencing and annotation.</title>
        <authorList>
            <consortium name="The Broad Institute Genomics Platform"/>
            <consortium name="The Broad Institute Genome Sequencing Center for Infectious Disease"/>
            <person name="Wu L."/>
            <person name="Ma J."/>
        </authorList>
    </citation>
    <scope>NUCLEOTIDE SEQUENCE [LARGE SCALE GENOMIC DNA]</scope>
    <source>
        <strain evidence="3">CCUG 61484</strain>
    </source>
</reference>
<protein>
    <submittedName>
        <fullName evidence="2">Nuclear transport factor 2 family protein</fullName>
    </submittedName>
</protein>
<comment type="caution">
    <text evidence="2">The sequence shown here is derived from an EMBL/GenBank/DDBJ whole genome shotgun (WGS) entry which is preliminary data.</text>
</comment>
<gene>
    <name evidence="2" type="ORF">ACFQZX_17200</name>
</gene>
<evidence type="ECO:0000313" key="3">
    <source>
        <dbReference type="Proteomes" id="UP001597010"/>
    </source>
</evidence>
<dbReference type="InterPro" id="IPR032710">
    <property type="entry name" value="NTF2-like_dom_sf"/>
</dbReference>
<sequence length="125" mass="13923">MENKEEIIKNYIAAYNRFDVNAMVADMSSNIRFENISGGVVNLAVEGIEAFKEQAESAKSYFSSRHQAIQNIQHNGDETVVDISYQAVLAIDLPNGLTKGRELNLTGKSVFKFRHNKIVALTDIS</sequence>
<dbReference type="EMBL" id="JBHTHZ010000014">
    <property type="protein sequence ID" value="MFD0795362.1"/>
    <property type="molecule type" value="Genomic_DNA"/>
</dbReference>
<organism evidence="2 3">
    <name type="scientific">Mucilaginibacter litoreus</name>
    <dbReference type="NCBI Taxonomy" id="1048221"/>
    <lineage>
        <taxon>Bacteria</taxon>
        <taxon>Pseudomonadati</taxon>
        <taxon>Bacteroidota</taxon>
        <taxon>Sphingobacteriia</taxon>
        <taxon>Sphingobacteriales</taxon>
        <taxon>Sphingobacteriaceae</taxon>
        <taxon>Mucilaginibacter</taxon>
    </lineage>
</organism>
<evidence type="ECO:0000313" key="2">
    <source>
        <dbReference type="EMBL" id="MFD0795362.1"/>
    </source>
</evidence>
<evidence type="ECO:0000259" key="1">
    <source>
        <dbReference type="Pfam" id="PF12680"/>
    </source>
</evidence>
<dbReference type="InterPro" id="IPR037401">
    <property type="entry name" value="SnoaL-like"/>
</dbReference>
<feature type="domain" description="SnoaL-like" evidence="1">
    <location>
        <begin position="9"/>
        <end position="120"/>
    </location>
</feature>
<dbReference type="RefSeq" id="WP_377117687.1">
    <property type="nucleotide sequence ID" value="NZ_JBHTHZ010000014.1"/>
</dbReference>
<dbReference type="Gene3D" id="3.10.450.50">
    <property type="match status" value="1"/>
</dbReference>
<proteinExistence type="predicted"/>
<dbReference type="Proteomes" id="UP001597010">
    <property type="component" value="Unassembled WGS sequence"/>
</dbReference>
<accession>A0ABW3AWB9</accession>